<name>A0A1G8M9H2_9FLAO</name>
<accession>A0A1G8M9H2</accession>
<organism evidence="2 3">
    <name type="scientific">Flavobacterium glycines</name>
    <dbReference type="NCBI Taxonomy" id="551990"/>
    <lineage>
        <taxon>Bacteria</taxon>
        <taxon>Pseudomonadati</taxon>
        <taxon>Bacteroidota</taxon>
        <taxon>Flavobacteriia</taxon>
        <taxon>Flavobacteriales</taxon>
        <taxon>Flavobacteriaceae</taxon>
        <taxon>Flavobacterium</taxon>
    </lineage>
</organism>
<dbReference type="RefSeq" id="WP_139068359.1">
    <property type="nucleotide sequence ID" value="NZ_BJVF01000001.1"/>
</dbReference>
<protein>
    <recommendedName>
        <fullName evidence="4">DUF3592 domain-containing protein</fullName>
    </recommendedName>
</protein>
<reference evidence="2 3" key="1">
    <citation type="submission" date="2016-10" db="EMBL/GenBank/DDBJ databases">
        <authorList>
            <person name="Varghese N."/>
            <person name="Submissions S."/>
        </authorList>
    </citation>
    <scope>NUCLEOTIDE SEQUENCE [LARGE SCALE GENOMIC DNA]</scope>
    <source>
        <strain evidence="2 3">Gm-149</strain>
    </source>
</reference>
<keyword evidence="1" id="KW-0812">Transmembrane</keyword>
<keyword evidence="3" id="KW-1185">Reference proteome</keyword>
<dbReference type="Proteomes" id="UP000182367">
    <property type="component" value="Unassembled WGS sequence"/>
</dbReference>
<evidence type="ECO:0000256" key="1">
    <source>
        <dbReference type="SAM" id="Phobius"/>
    </source>
</evidence>
<comment type="caution">
    <text evidence="2">The sequence shown here is derived from an EMBL/GenBank/DDBJ whole genome shotgun (WGS) entry which is preliminary data.</text>
</comment>
<evidence type="ECO:0008006" key="4">
    <source>
        <dbReference type="Google" id="ProtNLM"/>
    </source>
</evidence>
<keyword evidence="1" id="KW-1133">Transmembrane helix</keyword>
<keyword evidence="1" id="KW-0472">Membrane</keyword>
<feature type="transmembrane region" description="Helical" evidence="1">
    <location>
        <begin position="29"/>
        <end position="52"/>
    </location>
</feature>
<dbReference type="EMBL" id="FNEO01000001">
    <property type="protein sequence ID" value="SDI64503.1"/>
    <property type="molecule type" value="Genomic_DNA"/>
</dbReference>
<proteinExistence type="predicted"/>
<evidence type="ECO:0000313" key="3">
    <source>
        <dbReference type="Proteomes" id="UP000182367"/>
    </source>
</evidence>
<feature type="transmembrane region" description="Helical" evidence="1">
    <location>
        <begin position="138"/>
        <end position="163"/>
    </location>
</feature>
<sequence length="175" mass="20498">MNRRERRLYEKEHKKKVNRRIDWSKISKLFRQMLLVCFVFFLVIFSFSFYVVNKQNSIRKIVSSNTKSTYAKVVSISGKSVYSAYYEFFVDGKKYEGSTFNSYKGEVGDEICVEYSASDANINLYCREKEIQEIKKDVVIYSFEILGILILGIFGVILFQLIIGNKKLMSEMTTK</sequence>
<evidence type="ECO:0000313" key="2">
    <source>
        <dbReference type="EMBL" id="SDI64503.1"/>
    </source>
</evidence>
<gene>
    <name evidence="2" type="ORF">SAMN05192550_0433</name>
</gene>